<dbReference type="InterPro" id="IPR036188">
    <property type="entry name" value="FAD/NAD-bd_sf"/>
</dbReference>
<dbReference type="Proteomes" id="UP000321258">
    <property type="component" value="Unassembled WGS sequence"/>
</dbReference>
<accession>A0A512IP49</accession>
<dbReference type="EMBL" id="BJZT01000018">
    <property type="protein sequence ID" value="GEO99491.1"/>
    <property type="molecule type" value="Genomic_DNA"/>
</dbReference>
<dbReference type="PANTHER" id="PTHR43476">
    <property type="entry name" value="3-(3-HYDROXY-PHENYL)PROPIONATE/3-HYDROXYCINNAMIC ACID HYDROXYLASE"/>
    <property type="match status" value="1"/>
</dbReference>
<dbReference type="PANTHER" id="PTHR43476:SF5">
    <property type="entry name" value="FAD-DEPENDENT MONOOXYGENASE"/>
    <property type="match status" value="1"/>
</dbReference>
<evidence type="ECO:0000256" key="1">
    <source>
        <dbReference type="ARBA" id="ARBA00023002"/>
    </source>
</evidence>
<dbReference type="PRINTS" id="PR00420">
    <property type="entry name" value="RNGMNOXGNASE"/>
</dbReference>
<dbReference type="InterPro" id="IPR002938">
    <property type="entry name" value="FAD-bd"/>
</dbReference>
<evidence type="ECO:0000313" key="3">
    <source>
        <dbReference type="EMBL" id="GEO99491.1"/>
    </source>
</evidence>
<proteinExistence type="predicted"/>
<evidence type="ECO:0000313" key="4">
    <source>
        <dbReference type="Proteomes" id="UP000321258"/>
    </source>
</evidence>
<dbReference type="AlphaFoldDB" id="A0A512IP49"/>
<dbReference type="Gene3D" id="3.50.50.60">
    <property type="entry name" value="FAD/NAD(P)-binding domain"/>
    <property type="match status" value="1"/>
</dbReference>
<evidence type="ECO:0000259" key="2">
    <source>
        <dbReference type="Pfam" id="PF01494"/>
    </source>
</evidence>
<dbReference type="Pfam" id="PF01494">
    <property type="entry name" value="FAD_binding_3"/>
    <property type="match status" value="1"/>
</dbReference>
<organism evidence="3 4">
    <name type="scientific">Methylobacterium haplocladii</name>
    <dbReference type="NCBI Taxonomy" id="1176176"/>
    <lineage>
        <taxon>Bacteria</taxon>
        <taxon>Pseudomonadati</taxon>
        <taxon>Pseudomonadota</taxon>
        <taxon>Alphaproteobacteria</taxon>
        <taxon>Hyphomicrobiales</taxon>
        <taxon>Methylobacteriaceae</taxon>
        <taxon>Methylobacterium</taxon>
    </lineage>
</organism>
<protein>
    <submittedName>
        <fullName evidence="3">Pentachlorophenol monooxygenase</fullName>
    </submittedName>
</protein>
<keyword evidence="1" id="KW-0560">Oxidoreductase</keyword>
<dbReference type="InterPro" id="IPR050631">
    <property type="entry name" value="PheA/TfdB_FAD_monoxygenase"/>
</dbReference>
<feature type="domain" description="FAD-binding" evidence="2">
    <location>
        <begin position="7"/>
        <end position="339"/>
    </location>
</feature>
<dbReference type="SUPFAM" id="SSF51905">
    <property type="entry name" value="FAD/NAD(P)-binding domain"/>
    <property type="match status" value="1"/>
</dbReference>
<gene>
    <name evidence="3" type="ORF">MHA02_18790</name>
</gene>
<dbReference type="RefSeq" id="WP_147078382.1">
    <property type="nucleotide sequence ID" value="NZ_BJZT01000018.1"/>
</dbReference>
<reference evidence="3 4" key="1">
    <citation type="submission" date="2019-07" db="EMBL/GenBank/DDBJ databases">
        <title>Whole genome shotgun sequence of Methylobacterium haplocladii NBRC 107714.</title>
        <authorList>
            <person name="Hosoyama A."/>
            <person name="Uohara A."/>
            <person name="Ohji S."/>
            <person name="Ichikawa N."/>
        </authorList>
    </citation>
    <scope>NUCLEOTIDE SEQUENCE [LARGE SCALE GENOMIC DNA]</scope>
    <source>
        <strain evidence="3 4">NBRC 107714</strain>
    </source>
</reference>
<dbReference type="OrthoDB" id="9791689at2"/>
<dbReference type="Gene3D" id="3.30.70.2450">
    <property type="match status" value="1"/>
</dbReference>
<keyword evidence="3" id="KW-0503">Monooxygenase</keyword>
<sequence>MVLPAQTEVFICGAGPAGLALAIGLSLKGVPFVLCDKLAEGQNTSRAAVVHARTLERLETVGASAPLVAAGNPVPTFAVCAGDRRLLTIDLSGLETAYPYGLILPQDRTEAILRDRLAELGGAVSWRHAVVGLVRTDAGATVGVRSDDGAVREVRARFVIGTDGFHSTVRDAADIPFAHGTYAQSFILGDVEGHWPLPPDVIQLYLDAAGLMVAAPFGPGHLRIVATCDEALEHPSLDALNAVAAARGPKGARFERLIWSSRFRVHHGVAARYRDGPFLLAGDAAHVHSPAGGQGMNTGIQDALRLAELLAETIRDGRPDALDAYERERRPVAEGVVRMTDRMTRIASLTGPLSAGLRNLALRAVGMSPGIRRTIARQLAELNV</sequence>
<dbReference type="GO" id="GO:0004497">
    <property type="term" value="F:monooxygenase activity"/>
    <property type="evidence" value="ECO:0007669"/>
    <property type="project" value="UniProtKB-KW"/>
</dbReference>
<keyword evidence="4" id="KW-1185">Reference proteome</keyword>
<name>A0A512IP49_9HYPH</name>
<comment type="caution">
    <text evidence="3">The sequence shown here is derived from an EMBL/GenBank/DDBJ whole genome shotgun (WGS) entry which is preliminary data.</text>
</comment>
<dbReference type="GO" id="GO:0071949">
    <property type="term" value="F:FAD binding"/>
    <property type="evidence" value="ECO:0007669"/>
    <property type="project" value="InterPro"/>
</dbReference>